<keyword evidence="2" id="KW-0732">Signal</keyword>
<gene>
    <name evidence="3" type="ORF">PMYSY11_1373</name>
</gene>
<name>A0A653E117_9PSED</name>
<dbReference type="EMBL" id="LR215729">
    <property type="protein sequence ID" value="VEV96420.1"/>
    <property type="molecule type" value="Genomic_DNA"/>
</dbReference>
<feature type="coiled-coil region" evidence="1">
    <location>
        <begin position="121"/>
        <end position="173"/>
    </location>
</feature>
<accession>A0A653E117</accession>
<keyword evidence="1" id="KW-0175">Coiled coil</keyword>
<evidence type="ECO:0000313" key="3">
    <source>
        <dbReference type="EMBL" id="VEV96420.1"/>
    </source>
</evidence>
<evidence type="ECO:0000256" key="1">
    <source>
        <dbReference type="SAM" id="Coils"/>
    </source>
</evidence>
<proteinExistence type="predicted"/>
<evidence type="ECO:0008006" key="4">
    <source>
        <dbReference type="Google" id="ProtNLM"/>
    </source>
</evidence>
<feature type="signal peptide" evidence="2">
    <location>
        <begin position="1"/>
        <end position="22"/>
    </location>
</feature>
<dbReference type="AlphaFoldDB" id="A0A653E117"/>
<feature type="chain" id="PRO_5025058872" description="DUF4124 domain-containing protein" evidence="2">
    <location>
        <begin position="23"/>
        <end position="195"/>
    </location>
</feature>
<dbReference type="RefSeq" id="WP_069898525.1">
    <property type="nucleotide sequence ID" value="NZ_JBALXC010000017.1"/>
</dbReference>
<protein>
    <recommendedName>
        <fullName evidence="4">DUF4124 domain-containing protein</fullName>
    </recommendedName>
</protein>
<organism evidence="3">
    <name type="scientific">Pseudomonas marincola</name>
    <dbReference type="NCBI Taxonomy" id="437900"/>
    <lineage>
        <taxon>Bacteria</taxon>
        <taxon>Pseudomonadati</taxon>
        <taxon>Pseudomonadota</taxon>
        <taxon>Gammaproteobacteria</taxon>
        <taxon>Pseudomonadales</taxon>
        <taxon>Pseudomonadaceae</taxon>
        <taxon>Pseudomonas</taxon>
    </lineage>
</organism>
<sequence>MPKSALNPCLLLITLLPTLAFAGESYRYIDSKGGVAISRQGVPPDSIARGYEVLNDQGRVIRVVPAALSREEMQQKLDARDKAAADAQLLRMYSSVEDIDRARKRGLQELDGVIGVARGNLQSVRLQQSQLQQKAAEYDRAATPVPEDVVSRINNLKGEERRLQDDIKRYQDTRLKTEASFNSERARFVELTRTQ</sequence>
<reference evidence="3" key="1">
    <citation type="submission" date="2019-02" db="EMBL/GenBank/DDBJ databases">
        <authorList>
            <consortium name="Genoscope - CEA"/>
            <person name="William W."/>
        </authorList>
    </citation>
    <scope>NUCLEOTIDE SEQUENCE [LARGE SCALE GENOMIC DNA]</scope>
    <source>
        <strain evidence="3">YSy11</strain>
    </source>
</reference>
<evidence type="ECO:0000256" key="2">
    <source>
        <dbReference type="SAM" id="SignalP"/>
    </source>
</evidence>